<evidence type="ECO:0000313" key="1">
    <source>
        <dbReference type="EMBL" id="KAL2916132.1"/>
    </source>
</evidence>
<dbReference type="InterPro" id="IPR010281">
    <property type="entry name" value="DUF885"/>
</dbReference>
<name>A0ABR4N9C5_9FUNG</name>
<accession>A0ABR4N9C5</accession>
<dbReference type="PANTHER" id="PTHR33361">
    <property type="entry name" value="GLR0591 PROTEIN"/>
    <property type="match status" value="1"/>
</dbReference>
<dbReference type="Proteomes" id="UP001527925">
    <property type="component" value="Unassembled WGS sequence"/>
</dbReference>
<comment type="caution">
    <text evidence="1">The sequence shown here is derived from an EMBL/GenBank/DDBJ whole genome shotgun (WGS) entry which is preliminary data.</text>
</comment>
<evidence type="ECO:0000313" key="2">
    <source>
        <dbReference type="Proteomes" id="UP001527925"/>
    </source>
</evidence>
<evidence type="ECO:0008006" key="3">
    <source>
        <dbReference type="Google" id="ProtNLM"/>
    </source>
</evidence>
<proteinExistence type="predicted"/>
<protein>
    <recommendedName>
        <fullName evidence="3">DUF885 domain-containing protein</fullName>
    </recommendedName>
</protein>
<reference evidence="1 2" key="1">
    <citation type="submission" date="2023-09" db="EMBL/GenBank/DDBJ databases">
        <title>Pangenome analysis of Batrachochytrium dendrobatidis and related Chytrids.</title>
        <authorList>
            <person name="Yacoub M.N."/>
            <person name="Stajich J.E."/>
            <person name="James T.Y."/>
        </authorList>
    </citation>
    <scope>NUCLEOTIDE SEQUENCE [LARGE SCALE GENOMIC DNA]</scope>
    <source>
        <strain evidence="1 2">JEL0888</strain>
    </source>
</reference>
<gene>
    <name evidence="1" type="ORF">HK105_204223</name>
</gene>
<dbReference type="EMBL" id="JADGIZ020000018">
    <property type="protein sequence ID" value="KAL2916132.1"/>
    <property type="molecule type" value="Genomic_DNA"/>
</dbReference>
<dbReference type="Pfam" id="PF05960">
    <property type="entry name" value="DUF885"/>
    <property type="match status" value="1"/>
</dbReference>
<organism evidence="1 2">
    <name type="scientific">Polyrhizophydium stewartii</name>
    <dbReference type="NCBI Taxonomy" id="2732419"/>
    <lineage>
        <taxon>Eukaryota</taxon>
        <taxon>Fungi</taxon>
        <taxon>Fungi incertae sedis</taxon>
        <taxon>Chytridiomycota</taxon>
        <taxon>Chytridiomycota incertae sedis</taxon>
        <taxon>Chytridiomycetes</taxon>
        <taxon>Rhizophydiales</taxon>
        <taxon>Rhizophydiales incertae sedis</taxon>
        <taxon>Polyrhizophydium</taxon>
    </lineage>
</organism>
<keyword evidence="2" id="KW-1185">Reference proteome</keyword>
<sequence>MFQCCAPFLSGGRAPKPVTSTATRAVDVKQPVAVAPVPDPAAAAREAARAAEAAAAELVAVMDAYVALRLKANPEGGPMYGVNPYPDEIFDVSQPTLDARAAELRKLHSRAQGIAAKHLPTDTQRGELELVRGMLETDVVLLGGYADYIPATQMWGTCSSLFEVLVSYHTIGSADDAENLKKRLRKCPERFAHVVERFREGVAKRITLPAESVDLLVAKLAKMVVDDPAECPFHTAFKDKIVDVGLPEDFLLETVRESVVPAYASVKEFLETEYRPHARANPGIFGMPDSERVYNDLIFFHTTLRLTADELHQKGLDEVARIRKRMETIKDRVFGGSFSDFLAALRNRLMFPHLFFESDADVVPTYQAMINRIDLRMPRYFNRFPKFACAVKPMRREAEASAPIAYYQPGTVDQPGTYLANLQLSMTTSNHRAMALTLHEAIPGHHHQVSLALEIPHPHAVHKFVRATAFEEGWGLYAEYLGEEMGMYDTQLDMFGRLEFEMFRALRLVVDTGLHAKGWSIDKCVAYMRENLSMSEEELLREVKRYAIMPGQALAYKVGELKILELRNKAEVALGDKFDIRAFHDVVLDHGSVRLEVLERNVNAWITQKLAASA</sequence>
<dbReference type="PANTHER" id="PTHR33361:SF2">
    <property type="entry name" value="DUF885 DOMAIN-CONTAINING PROTEIN"/>
    <property type="match status" value="1"/>
</dbReference>